<accession>I9H2L2</accession>
<dbReference type="STRING" id="997884.HMPREF1068_00869"/>
<comment type="caution">
    <text evidence="1">The sequence shown here is derived from an EMBL/GenBank/DDBJ whole genome shotgun (WGS) entry which is preliminary data.</text>
</comment>
<organism evidence="1 2">
    <name type="scientific">Bacteroides nordii CL02T12C05</name>
    <dbReference type="NCBI Taxonomy" id="997884"/>
    <lineage>
        <taxon>Bacteria</taxon>
        <taxon>Pseudomonadati</taxon>
        <taxon>Bacteroidota</taxon>
        <taxon>Bacteroidia</taxon>
        <taxon>Bacteroidales</taxon>
        <taxon>Bacteroidaceae</taxon>
        <taxon>Bacteroides</taxon>
    </lineage>
</organism>
<dbReference type="AlphaFoldDB" id="I9H2L2"/>
<reference evidence="1 2" key="1">
    <citation type="submission" date="2012-02" db="EMBL/GenBank/DDBJ databases">
        <title>The Genome Sequence of Bacteroides nordii CL02T12C05.</title>
        <authorList>
            <consortium name="The Broad Institute Genome Sequencing Platform"/>
            <person name="Earl A."/>
            <person name="Ward D."/>
            <person name="Feldgarden M."/>
            <person name="Gevers D."/>
            <person name="Zitomersky N.L."/>
            <person name="Coyne M.J."/>
            <person name="Comstock L.E."/>
            <person name="Young S.K."/>
            <person name="Zeng Q."/>
            <person name="Gargeya S."/>
            <person name="Fitzgerald M."/>
            <person name="Haas B."/>
            <person name="Abouelleil A."/>
            <person name="Alvarado L."/>
            <person name="Arachchi H.M."/>
            <person name="Berlin A."/>
            <person name="Chapman S.B."/>
            <person name="Gearin G."/>
            <person name="Goldberg J."/>
            <person name="Griggs A."/>
            <person name="Gujja S."/>
            <person name="Hansen M."/>
            <person name="Heiman D."/>
            <person name="Howarth C."/>
            <person name="Larimer J."/>
            <person name="Lui A."/>
            <person name="MacDonald P.J.P."/>
            <person name="McCowen C."/>
            <person name="Montmayeur A."/>
            <person name="Murphy C."/>
            <person name="Neiman D."/>
            <person name="Pearson M."/>
            <person name="Priest M."/>
            <person name="Roberts A."/>
            <person name="Saif S."/>
            <person name="Shea T."/>
            <person name="Sisk P."/>
            <person name="Stolte C."/>
            <person name="Sykes S."/>
            <person name="Wortman J."/>
            <person name="Nusbaum C."/>
            <person name="Birren B."/>
        </authorList>
    </citation>
    <scope>NUCLEOTIDE SEQUENCE [LARGE SCALE GENOMIC DNA]</scope>
    <source>
        <strain evidence="1 2">CL02T12C05</strain>
    </source>
</reference>
<dbReference type="InterPro" id="IPR011990">
    <property type="entry name" value="TPR-like_helical_dom_sf"/>
</dbReference>
<dbReference type="PROSITE" id="PS51257">
    <property type="entry name" value="PROKAR_LIPOPROTEIN"/>
    <property type="match status" value="1"/>
</dbReference>
<keyword evidence="2" id="KW-1185">Reference proteome</keyword>
<dbReference type="InterPro" id="IPR024302">
    <property type="entry name" value="SusD-like"/>
</dbReference>
<evidence type="ECO:0000313" key="1">
    <source>
        <dbReference type="EMBL" id="EIY53699.1"/>
    </source>
</evidence>
<dbReference type="eggNOG" id="COG4198">
    <property type="taxonomic scope" value="Bacteria"/>
</dbReference>
<name>I9H2L2_9BACE</name>
<dbReference type="Pfam" id="PF12741">
    <property type="entry name" value="SusD-like"/>
    <property type="match status" value="1"/>
</dbReference>
<dbReference type="Proteomes" id="UP000003089">
    <property type="component" value="Unassembled WGS sequence"/>
</dbReference>
<sequence length="588" mass="66481">MKTIFINYFCLAICMIGLQSCFDFDVPGAENTGLQEVGDPEIHYGAADKIDYHREISEEGFTQALTKLKQPFGTMLTCEFAMRGGKDGNPPGAHAYQFQFNLTVDNYAGYFCLPQNFDGRMVSTYYNSEAFNSASNGSFLTVKNGLAPLMNHPDIDSIPEMKAISLLLYNYASQEIADIYGPFPYINYKENKQEHPYTYTPLQDIYYTIVDNIDTISACFRSYESRPEWYKTRVNRLLRDYDLLTDQKIDTWMRFANSLKLRIAMRVVKILPQKAKQWAEEAVQAGVIENENQQVGLSANKVGFEHPLAMISETWNDSRLNASFESMLRSLEHPYLDFICLPNSSSLVDNKNPDKVLTAGSKIVGLRAGIRMLAGQSSEANPRTAFSRVSGNAIQNSMLGLMKLSEVQFLRAEGALRQWNMGGTAKSFYEAGIRNAFAGDLGYDMEYNSIVDKYMGLENAVKYKYEDPMDSNNDIESVTRIGVKWNEGDDLETKLEKIITQKYIANFPYSFEGWSDMRRTGYPKIFPVLNVEDGDGSLQQGDLIRRMPFPGTENEAVQQDIITSGLDALGGEDKQATRLWWDTEAPNF</sequence>
<dbReference type="PATRIC" id="fig|997884.3.peg.878"/>
<protein>
    <recommendedName>
        <fullName evidence="3">SusD/RagB family nutrient-binding outer membrane lipoprotein</fullName>
    </recommendedName>
</protein>
<proteinExistence type="predicted"/>
<gene>
    <name evidence="1" type="ORF">HMPREF1068_00869</name>
</gene>
<dbReference type="HOGENOM" id="CLU_025928_2_0_10"/>
<dbReference type="Gene3D" id="1.25.40.390">
    <property type="match status" value="1"/>
</dbReference>
<dbReference type="EMBL" id="AGXS01000011">
    <property type="protein sequence ID" value="EIY53699.1"/>
    <property type="molecule type" value="Genomic_DNA"/>
</dbReference>
<dbReference type="RefSeq" id="WP_002559114.1">
    <property type="nucleotide sequence ID" value="NZ_JH724314.1"/>
</dbReference>
<evidence type="ECO:0000313" key="2">
    <source>
        <dbReference type="Proteomes" id="UP000003089"/>
    </source>
</evidence>
<dbReference type="SUPFAM" id="SSF48452">
    <property type="entry name" value="TPR-like"/>
    <property type="match status" value="1"/>
</dbReference>
<evidence type="ECO:0008006" key="3">
    <source>
        <dbReference type="Google" id="ProtNLM"/>
    </source>
</evidence>